<keyword evidence="5" id="KW-0808">Transferase</keyword>
<dbReference type="SUPFAM" id="SSF56112">
    <property type="entry name" value="Protein kinase-like (PK-like)"/>
    <property type="match status" value="1"/>
</dbReference>
<keyword evidence="5" id="KW-0723">Serine/threonine-protein kinase</keyword>
<protein>
    <submittedName>
        <fullName evidence="5">Serine/threonine protein kinase</fullName>
    </submittedName>
</protein>
<keyword evidence="5" id="KW-0418">Kinase</keyword>
<dbReference type="InterPro" id="IPR011009">
    <property type="entry name" value="Kinase-like_dom_sf"/>
</dbReference>
<gene>
    <name evidence="5" type="primary">HRK1_2</name>
    <name evidence="5" type="ORF">IWQ62_003953</name>
</gene>
<comment type="caution">
    <text evidence="5">The sequence shown here is derived from an EMBL/GenBank/DDBJ whole genome shotgun (WGS) entry which is preliminary data.</text>
</comment>
<dbReference type="GO" id="GO:0004674">
    <property type="term" value="F:protein serine/threonine kinase activity"/>
    <property type="evidence" value="ECO:0007669"/>
    <property type="project" value="UniProtKB-KW"/>
</dbReference>
<organism evidence="5 6">
    <name type="scientific">Dispira parvispora</name>
    <dbReference type="NCBI Taxonomy" id="1520584"/>
    <lineage>
        <taxon>Eukaryota</taxon>
        <taxon>Fungi</taxon>
        <taxon>Fungi incertae sedis</taxon>
        <taxon>Zoopagomycota</taxon>
        <taxon>Kickxellomycotina</taxon>
        <taxon>Dimargaritomycetes</taxon>
        <taxon>Dimargaritales</taxon>
        <taxon>Dimargaritaceae</taxon>
        <taxon>Dispira</taxon>
    </lineage>
</organism>
<evidence type="ECO:0000256" key="2">
    <source>
        <dbReference type="ARBA" id="ARBA00022840"/>
    </source>
</evidence>
<evidence type="ECO:0000256" key="3">
    <source>
        <dbReference type="SAM" id="MobiDB-lite"/>
    </source>
</evidence>
<evidence type="ECO:0000259" key="4">
    <source>
        <dbReference type="PROSITE" id="PS50011"/>
    </source>
</evidence>
<dbReference type="GO" id="GO:0005737">
    <property type="term" value="C:cytoplasm"/>
    <property type="evidence" value="ECO:0007669"/>
    <property type="project" value="TreeGrafter"/>
</dbReference>
<dbReference type="EMBL" id="JANBPY010001182">
    <property type="protein sequence ID" value="KAJ1961193.1"/>
    <property type="molecule type" value="Genomic_DNA"/>
</dbReference>
<dbReference type="InterPro" id="IPR000719">
    <property type="entry name" value="Prot_kinase_dom"/>
</dbReference>
<name>A0A9W8AMJ9_9FUNG</name>
<accession>A0A9W8AMJ9</accession>
<dbReference type="GO" id="GO:0035556">
    <property type="term" value="P:intracellular signal transduction"/>
    <property type="evidence" value="ECO:0007669"/>
    <property type="project" value="TreeGrafter"/>
</dbReference>
<dbReference type="SMART" id="SM00220">
    <property type="entry name" value="S_TKc"/>
    <property type="match status" value="1"/>
</dbReference>
<evidence type="ECO:0000256" key="1">
    <source>
        <dbReference type="ARBA" id="ARBA00022741"/>
    </source>
</evidence>
<reference evidence="5" key="1">
    <citation type="submission" date="2022-07" db="EMBL/GenBank/DDBJ databases">
        <title>Phylogenomic reconstructions and comparative analyses of Kickxellomycotina fungi.</title>
        <authorList>
            <person name="Reynolds N.K."/>
            <person name="Stajich J.E."/>
            <person name="Barry K."/>
            <person name="Grigoriev I.V."/>
            <person name="Crous P."/>
            <person name="Smith M.E."/>
        </authorList>
    </citation>
    <scope>NUCLEOTIDE SEQUENCE</scope>
    <source>
        <strain evidence="5">RSA 1196</strain>
    </source>
</reference>
<evidence type="ECO:0000313" key="5">
    <source>
        <dbReference type="EMBL" id="KAJ1961193.1"/>
    </source>
</evidence>
<sequence>MATYYESPLDISPTSTLCDKDHQEETIKAICDSPRTLANISQWFQRRRSSTKTRSNESTPSTTSSAASSPTTRVTHPLLAKDMSRVVMRRPQGYTRQTYGHPLRNLGAGTNGVVALHQRSEDGLKVAVKRLIPPKSALRFTDRAQRYMRQVITEANLTRTFQHRNIIATYDVLQEADGVFYTVMDYCPLDLFTLIQTSNPSQAEIDCYFAQIVHGLNYLHSQQRVAHRDLKLDNVCITHSGTAKLIDFGCATTSNPKYDPQQRSPAIIATGSCGSDTYMAPELFSHNIYDARKVDVWALAVIYIAMCTKHFPWDRATMDDSNFTIFTKHPDHILERMLPSQTAATPLLRRMLMLNPSERPSITTIMMHPWFRSIDVCKVSDCNSHTHTVPLC</sequence>
<feature type="domain" description="Protein kinase" evidence="4">
    <location>
        <begin position="100"/>
        <end position="371"/>
    </location>
</feature>
<dbReference type="GO" id="GO:0005524">
    <property type="term" value="F:ATP binding"/>
    <property type="evidence" value="ECO:0007669"/>
    <property type="project" value="UniProtKB-KW"/>
</dbReference>
<dbReference type="PROSITE" id="PS50011">
    <property type="entry name" value="PROTEIN_KINASE_DOM"/>
    <property type="match status" value="1"/>
</dbReference>
<keyword evidence="1" id="KW-0547">Nucleotide-binding</keyword>
<keyword evidence="6" id="KW-1185">Reference proteome</keyword>
<dbReference type="PANTHER" id="PTHR24346:SF30">
    <property type="entry name" value="MATERNAL EMBRYONIC LEUCINE ZIPPER KINASE"/>
    <property type="match status" value="1"/>
</dbReference>
<keyword evidence="2" id="KW-0067">ATP-binding</keyword>
<dbReference type="PANTHER" id="PTHR24346">
    <property type="entry name" value="MAP/MICROTUBULE AFFINITY-REGULATING KINASE"/>
    <property type="match status" value="1"/>
</dbReference>
<dbReference type="Proteomes" id="UP001150925">
    <property type="component" value="Unassembled WGS sequence"/>
</dbReference>
<dbReference type="Pfam" id="PF00069">
    <property type="entry name" value="Pkinase"/>
    <property type="match status" value="1"/>
</dbReference>
<dbReference type="PROSITE" id="PS00108">
    <property type="entry name" value="PROTEIN_KINASE_ST"/>
    <property type="match status" value="1"/>
</dbReference>
<feature type="region of interest" description="Disordered" evidence="3">
    <location>
        <begin position="44"/>
        <end position="77"/>
    </location>
</feature>
<dbReference type="OrthoDB" id="6513151at2759"/>
<feature type="compositionally biased region" description="Low complexity" evidence="3">
    <location>
        <begin position="58"/>
        <end position="72"/>
    </location>
</feature>
<dbReference type="Gene3D" id="1.10.510.10">
    <property type="entry name" value="Transferase(Phosphotransferase) domain 1"/>
    <property type="match status" value="1"/>
</dbReference>
<proteinExistence type="predicted"/>
<dbReference type="AlphaFoldDB" id="A0A9W8AMJ9"/>
<evidence type="ECO:0000313" key="6">
    <source>
        <dbReference type="Proteomes" id="UP001150925"/>
    </source>
</evidence>
<dbReference type="InterPro" id="IPR008271">
    <property type="entry name" value="Ser/Thr_kinase_AS"/>
</dbReference>